<name>A0AAW7K002_9GAMM</name>
<proteinExistence type="predicted"/>
<organism evidence="1 2">
    <name type="scientific">Yersinia nurmii</name>
    <dbReference type="NCBI Taxonomy" id="685706"/>
    <lineage>
        <taxon>Bacteria</taxon>
        <taxon>Pseudomonadati</taxon>
        <taxon>Pseudomonadota</taxon>
        <taxon>Gammaproteobacteria</taxon>
        <taxon>Enterobacterales</taxon>
        <taxon>Yersiniaceae</taxon>
        <taxon>Yersinia</taxon>
    </lineage>
</organism>
<dbReference type="AlphaFoldDB" id="A0AAW7K002"/>
<gene>
    <name evidence="1" type="ORF">QVN42_13415</name>
</gene>
<evidence type="ECO:0000313" key="1">
    <source>
        <dbReference type="EMBL" id="MDN0088363.1"/>
    </source>
</evidence>
<evidence type="ECO:0008006" key="3">
    <source>
        <dbReference type="Google" id="ProtNLM"/>
    </source>
</evidence>
<accession>A0AAW7K002</accession>
<protein>
    <recommendedName>
        <fullName evidence="3">Phage protein</fullName>
    </recommendedName>
</protein>
<reference evidence="1" key="1">
    <citation type="submission" date="2023-06" db="EMBL/GenBank/DDBJ databases">
        <authorList>
            <person name="Polev D.E."/>
            <person name="Saitova A.T."/>
            <person name="Bogumilchik E.A."/>
            <person name="Kokorina G.I."/>
            <person name="Voskresenskaia E.A."/>
        </authorList>
    </citation>
    <scope>NUCLEOTIDE SEQUENCE</scope>
    <source>
        <strain evidence="1">2145 StPb PI</strain>
    </source>
</reference>
<dbReference type="EMBL" id="JAUEHU010000012">
    <property type="protein sequence ID" value="MDN0088363.1"/>
    <property type="molecule type" value="Genomic_DNA"/>
</dbReference>
<dbReference type="Proteomes" id="UP001167864">
    <property type="component" value="Unassembled WGS sequence"/>
</dbReference>
<dbReference type="RefSeq" id="WP_289818088.1">
    <property type="nucleotide sequence ID" value="NZ_JAUEHU010000012.1"/>
</dbReference>
<sequence>MMEKTIKQLQDENEFLRKRIKEIDLIFGKNLLVMQAACIEAEHGKGDKVAMSWIFNTLLGPGEFAPDEETDAQVYFDREFKIIDKELSDVYDWFHERRKREEVKS</sequence>
<evidence type="ECO:0000313" key="2">
    <source>
        <dbReference type="Proteomes" id="UP001167864"/>
    </source>
</evidence>
<comment type="caution">
    <text evidence="1">The sequence shown here is derived from an EMBL/GenBank/DDBJ whole genome shotgun (WGS) entry which is preliminary data.</text>
</comment>